<keyword evidence="2" id="KW-1133">Transmembrane helix</keyword>
<sequence>MSASRRPPDPLAPLSPNIIPANYRFGFVSKVGALDGAPYSQGMMNEQALHYDEGTGSLSGLTELENDTTDEFGRLMVQNARDERRLNEAVRGDRPLKAFRKARVQPRVGLTLENLERNNRIGGVGAEGGVGQRQYESPGSVSSSERSDPAFRYPVEWGRKGRVRKDWLKRITVEEEKPAQREEEGEDTIYRRQTMYTGDRNLRREDVPLPSIEDSPLSNRNSNQGTPYSIRRGNVALEGIQEWDLTEDLSLSSMMIASTPAIARNTTLDDIRQREIESLKDRAVTTSRLDMIRETSPEETLQRSSSRASVTSQTNGVATSEQTTREPPSPEIKLRKRTDSVKSKGKSPVFGGDGGEAIPNSPIVVYKSSQTVGVIDRGIQANAQTSPKRPAHKREDSHDLLRRLARVSSASPSPGRITAPHPQPVQTQQENSAPTNMEKGDTVNAIDAPLQQQNNAEEVQSPKTIEAVREHPQMESKKIPEEQSSNAEQQPERSEPAQNLTPLASQEDVDVTPMPVDSAPTSAKTPIVTGAWIDTPGPLTSRRTFFSSSTAARTSPLRSPTKGSPSKRSPQKKLPEQPVEVPQPEPERREPSLPSSALAAIVDAAKSKRRSEDNDDIYGESTIDSLEDMMAPDGEDNTPAVEAEVDDDTLQGLQLPAEAPKTEAERKRQEEILHLHNMNSRLRKARTGLRDASRGIKRVEHQVDSAEIGNKTSTEACTRCGCVAGGNRGYTLSSVWRGLNGLIFDENSGRWLKLTWLGLSLLIFFSWLFTETTLCNYYCHPTYATHMVGFGVDPDAPRLPFVTVTLLGRPLRWLWRPILSALVWIWKCIYHVFTVDEIKRKAATRTAKAFTARTFVGEAMESELSMLDDEYL</sequence>
<keyword evidence="2" id="KW-0812">Transmembrane</keyword>
<evidence type="ECO:0000313" key="3">
    <source>
        <dbReference type="EMBL" id="OCK82224.1"/>
    </source>
</evidence>
<feature type="compositionally biased region" description="Polar residues" evidence="1">
    <location>
        <begin position="450"/>
        <end position="463"/>
    </location>
</feature>
<feature type="region of interest" description="Disordered" evidence="1">
    <location>
        <begin position="176"/>
        <end position="230"/>
    </location>
</feature>
<proteinExistence type="predicted"/>
<feature type="compositionally biased region" description="Polar residues" evidence="1">
    <location>
        <begin position="216"/>
        <end position="227"/>
    </location>
</feature>
<feature type="compositionally biased region" description="Polar residues" evidence="1">
    <location>
        <begin position="556"/>
        <end position="568"/>
    </location>
</feature>
<keyword evidence="4" id="KW-1185">Reference proteome</keyword>
<evidence type="ECO:0000256" key="2">
    <source>
        <dbReference type="SAM" id="Phobius"/>
    </source>
</evidence>
<evidence type="ECO:0000313" key="4">
    <source>
        <dbReference type="Proteomes" id="UP000250266"/>
    </source>
</evidence>
<feature type="compositionally biased region" description="Polar residues" evidence="1">
    <location>
        <begin position="424"/>
        <end position="435"/>
    </location>
</feature>
<feature type="transmembrane region" description="Helical" evidence="2">
    <location>
        <begin position="813"/>
        <end position="833"/>
    </location>
</feature>
<feature type="compositionally biased region" description="Gly residues" evidence="1">
    <location>
        <begin position="122"/>
        <end position="131"/>
    </location>
</feature>
<dbReference type="EMBL" id="KV744895">
    <property type="protein sequence ID" value="OCK82224.1"/>
    <property type="molecule type" value="Genomic_DNA"/>
</dbReference>
<feature type="region of interest" description="Disordered" evidence="1">
    <location>
        <begin position="287"/>
        <end position="361"/>
    </location>
</feature>
<gene>
    <name evidence="3" type="ORF">K432DRAFT_441765</name>
</gene>
<dbReference type="OrthoDB" id="3439035at2759"/>
<dbReference type="Proteomes" id="UP000250266">
    <property type="component" value="Unassembled WGS sequence"/>
</dbReference>
<organism evidence="3 4">
    <name type="scientific">Lepidopterella palustris CBS 459.81</name>
    <dbReference type="NCBI Taxonomy" id="1314670"/>
    <lineage>
        <taxon>Eukaryota</taxon>
        <taxon>Fungi</taxon>
        <taxon>Dikarya</taxon>
        <taxon>Ascomycota</taxon>
        <taxon>Pezizomycotina</taxon>
        <taxon>Dothideomycetes</taxon>
        <taxon>Pleosporomycetidae</taxon>
        <taxon>Mytilinidiales</taxon>
        <taxon>Argynnaceae</taxon>
        <taxon>Lepidopterella</taxon>
    </lineage>
</organism>
<accession>A0A8E2EEC0</accession>
<dbReference type="AlphaFoldDB" id="A0A8E2EEC0"/>
<feature type="region of interest" description="Disordered" evidence="1">
    <location>
        <begin position="380"/>
        <end position="640"/>
    </location>
</feature>
<feature type="compositionally biased region" description="Low complexity" evidence="1">
    <location>
        <begin position="540"/>
        <end position="555"/>
    </location>
</feature>
<feature type="compositionally biased region" description="Basic and acidic residues" evidence="1">
    <location>
        <begin position="466"/>
        <end position="481"/>
    </location>
</feature>
<feature type="region of interest" description="Disordered" evidence="1">
    <location>
        <begin position="122"/>
        <end position="148"/>
    </location>
</feature>
<protein>
    <submittedName>
        <fullName evidence="3">Uncharacterized protein</fullName>
    </submittedName>
</protein>
<reference evidence="3 4" key="1">
    <citation type="journal article" date="2016" name="Nat. Commun.">
        <title>Ectomycorrhizal ecology is imprinted in the genome of the dominant symbiotic fungus Cenococcum geophilum.</title>
        <authorList>
            <consortium name="DOE Joint Genome Institute"/>
            <person name="Peter M."/>
            <person name="Kohler A."/>
            <person name="Ohm R.A."/>
            <person name="Kuo A."/>
            <person name="Krutzmann J."/>
            <person name="Morin E."/>
            <person name="Arend M."/>
            <person name="Barry K.W."/>
            <person name="Binder M."/>
            <person name="Choi C."/>
            <person name="Clum A."/>
            <person name="Copeland A."/>
            <person name="Grisel N."/>
            <person name="Haridas S."/>
            <person name="Kipfer T."/>
            <person name="LaButti K."/>
            <person name="Lindquist E."/>
            <person name="Lipzen A."/>
            <person name="Maire R."/>
            <person name="Meier B."/>
            <person name="Mihaltcheva S."/>
            <person name="Molinier V."/>
            <person name="Murat C."/>
            <person name="Poggeler S."/>
            <person name="Quandt C.A."/>
            <person name="Sperisen C."/>
            <person name="Tritt A."/>
            <person name="Tisserant E."/>
            <person name="Crous P.W."/>
            <person name="Henrissat B."/>
            <person name="Nehls U."/>
            <person name="Egli S."/>
            <person name="Spatafora J.W."/>
            <person name="Grigoriev I.V."/>
            <person name="Martin F.M."/>
        </authorList>
    </citation>
    <scope>NUCLEOTIDE SEQUENCE [LARGE SCALE GENOMIC DNA]</scope>
    <source>
        <strain evidence="3 4">CBS 459.81</strain>
    </source>
</reference>
<feature type="compositionally biased region" description="Basic and acidic residues" evidence="1">
    <location>
        <begin position="393"/>
        <end position="402"/>
    </location>
</feature>
<keyword evidence="2" id="KW-0472">Membrane</keyword>
<feature type="compositionally biased region" description="Polar residues" evidence="1">
    <location>
        <begin position="298"/>
        <end position="326"/>
    </location>
</feature>
<name>A0A8E2EEC0_9PEZI</name>
<evidence type="ECO:0000256" key="1">
    <source>
        <dbReference type="SAM" id="MobiDB-lite"/>
    </source>
</evidence>